<dbReference type="PANTHER" id="PTHR23501">
    <property type="entry name" value="MAJOR FACILITATOR SUPERFAMILY"/>
    <property type="match status" value="1"/>
</dbReference>
<evidence type="ECO:0000256" key="5">
    <source>
        <dbReference type="SAM" id="Phobius"/>
    </source>
</evidence>
<dbReference type="PANTHER" id="PTHR23501:SF154">
    <property type="entry name" value="MULTIDRUG-EFFLUX TRANSPORTER RV1634-RELATED"/>
    <property type="match status" value="1"/>
</dbReference>
<evidence type="ECO:0000256" key="1">
    <source>
        <dbReference type="ARBA" id="ARBA00004651"/>
    </source>
</evidence>
<comment type="subcellular location">
    <subcellularLocation>
        <location evidence="1">Cell membrane</location>
        <topology evidence="1">Multi-pass membrane protein</topology>
    </subcellularLocation>
</comment>
<keyword evidence="8" id="KW-1185">Reference proteome</keyword>
<dbReference type="PROSITE" id="PS50850">
    <property type="entry name" value="MFS"/>
    <property type="match status" value="1"/>
</dbReference>
<evidence type="ECO:0000313" key="7">
    <source>
        <dbReference type="EMBL" id="GAA5144818.1"/>
    </source>
</evidence>
<dbReference type="Gene3D" id="1.20.1250.20">
    <property type="entry name" value="MFS general substrate transporter like domains"/>
    <property type="match status" value="1"/>
</dbReference>
<dbReference type="SUPFAM" id="SSF103473">
    <property type="entry name" value="MFS general substrate transporter"/>
    <property type="match status" value="1"/>
</dbReference>
<feature type="transmembrane region" description="Helical" evidence="5">
    <location>
        <begin position="124"/>
        <end position="144"/>
    </location>
</feature>
<feature type="transmembrane region" description="Helical" evidence="5">
    <location>
        <begin position="462"/>
        <end position="481"/>
    </location>
</feature>
<name>A0ABP9PDF3_9PSEU</name>
<keyword evidence="4 5" id="KW-0472">Membrane</keyword>
<proteinExistence type="predicted"/>
<feature type="transmembrane region" description="Helical" evidence="5">
    <location>
        <begin position="356"/>
        <end position="378"/>
    </location>
</feature>
<dbReference type="Gene3D" id="1.20.1720.10">
    <property type="entry name" value="Multidrug resistance protein D"/>
    <property type="match status" value="1"/>
</dbReference>
<evidence type="ECO:0000256" key="2">
    <source>
        <dbReference type="ARBA" id="ARBA00022692"/>
    </source>
</evidence>
<feature type="transmembrane region" description="Helical" evidence="5">
    <location>
        <begin position="182"/>
        <end position="202"/>
    </location>
</feature>
<feature type="transmembrane region" description="Helical" evidence="5">
    <location>
        <begin position="63"/>
        <end position="86"/>
    </location>
</feature>
<protein>
    <submittedName>
        <fullName evidence="7">MFS transporter</fullName>
    </submittedName>
</protein>
<feature type="transmembrane region" description="Helical" evidence="5">
    <location>
        <begin position="415"/>
        <end position="441"/>
    </location>
</feature>
<gene>
    <name evidence="7" type="ORF">GCM10023321_01790</name>
</gene>
<keyword evidence="3 5" id="KW-1133">Transmembrane helix</keyword>
<feature type="transmembrane region" description="Helical" evidence="5">
    <location>
        <begin position="93"/>
        <end position="112"/>
    </location>
</feature>
<feature type="transmembrane region" description="Helical" evidence="5">
    <location>
        <begin position="293"/>
        <end position="310"/>
    </location>
</feature>
<organism evidence="7 8">
    <name type="scientific">Pseudonocardia eucalypti</name>
    <dbReference type="NCBI Taxonomy" id="648755"/>
    <lineage>
        <taxon>Bacteria</taxon>
        <taxon>Bacillati</taxon>
        <taxon>Actinomycetota</taxon>
        <taxon>Actinomycetes</taxon>
        <taxon>Pseudonocardiales</taxon>
        <taxon>Pseudonocardiaceae</taxon>
        <taxon>Pseudonocardia</taxon>
    </lineage>
</organism>
<feature type="transmembrane region" description="Helical" evidence="5">
    <location>
        <begin position="331"/>
        <end position="350"/>
    </location>
</feature>
<feature type="transmembrane region" description="Helical" evidence="5">
    <location>
        <begin position="269"/>
        <end position="287"/>
    </location>
</feature>
<evidence type="ECO:0000259" key="6">
    <source>
        <dbReference type="PROSITE" id="PS50850"/>
    </source>
</evidence>
<dbReference type="InterPro" id="IPR020846">
    <property type="entry name" value="MFS_dom"/>
</dbReference>
<feature type="transmembrane region" description="Helical" evidence="5">
    <location>
        <begin position="28"/>
        <end position="51"/>
    </location>
</feature>
<reference evidence="8" key="1">
    <citation type="journal article" date="2019" name="Int. J. Syst. Evol. Microbiol.">
        <title>The Global Catalogue of Microorganisms (GCM) 10K type strain sequencing project: providing services to taxonomists for standard genome sequencing and annotation.</title>
        <authorList>
            <consortium name="The Broad Institute Genomics Platform"/>
            <consortium name="The Broad Institute Genome Sequencing Center for Infectious Disease"/>
            <person name="Wu L."/>
            <person name="Ma J."/>
        </authorList>
    </citation>
    <scope>NUCLEOTIDE SEQUENCE [LARGE SCALE GENOMIC DNA]</scope>
    <source>
        <strain evidence="8">JCM 18303</strain>
    </source>
</reference>
<feature type="transmembrane region" description="Helical" evidence="5">
    <location>
        <begin position="151"/>
        <end position="170"/>
    </location>
</feature>
<dbReference type="InterPro" id="IPR011701">
    <property type="entry name" value="MFS"/>
</dbReference>
<feature type="transmembrane region" description="Helical" evidence="5">
    <location>
        <begin position="487"/>
        <end position="507"/>
    </location>
</feature>
<feature type="transmembrane region" description="Helical" evidence="5">
    <location>
        <begin position="390"/>
        <end position="409"/>
    </location>
</feature>
<dbReference type="Proteomes" id="UP001428817">
    <property type="component" value="Unassembled WGS sequence"/>
</dbReference>
<dbReference type="EMBL" id="BAABJP010000001">
    <property type="protein sequence ID" value="GAA5144818.1"/>
    <property type="molecule type" value="Genomic_DNA"/>
</dbReference>
<dbReference type="InterPro" id="IPR036259">
    <property type="entry name" value="MFS_trans_sf"/>
</dbReference>
<dbReference type="Pfam" id="PF07690">
    <property type="entry name" value="MFS_1"/>
    <property type="match status" value="1"/>
</dbReference>
<evidence type="ECO:0000256" key="3">
    <source>
        <dbReference type="ARBA" id="ARBA00022989"/>
    </source>
</evidence>
<sequence>MQCEVMSTRGVTARVSVRGELLGPKRRATTVGVLLIILMVAFEAMGVNTAMPRLVVDLGALTLYAWPFVAFMAAAVFGTVMAGWWCDRSGPRVPLLVAPALFGAGLVTAALAHGMPQLLGGRVLQGLGAGTVTVSMYVLIALIYPERVRPAMFGLMSSAWVLPSLIGPPISGIVTERWSWRWVFLGLVPIVVMAFVLVVPAVRRLGEPERGIPPAGGPAEIMPGGPAEVGPGGPAEIGPRGSAEIVPGGLAEAAPGDTPTRDAGARGRGVVLAALAAAVGVSALSYAGERKDVFALVIAAGAILLLVPALRRLLPGGVFAARQGVPTLVAARGLCAALFGAANSFLPLMLTSSHRWSLAAAGIPLAVGSLGWSAASFWQGRHPDLPRARLLRVGFGLLTVSVLGLQLVAQPWGAAWLSFLAWAIAGAGMGLCFPSVNFLLLRQSERPEVGFNTSAAQVSEQLGTAAMIGVGGALLALFGVPTLAMPVLLGLLTLLGVTGMLIAGRAATS</sequence>
<evidence type="ECO:0000313" key="8">
    <source>
        <dbReference type="Proteomes" id="UP001428817"/>
    </source>
</evidence>
<accession>A0ABP9PDF3</accession>
<comment type="caution">
    <text evidence="7">The sequence shown here is derived from an EMBL/GenBank/DDBJ whole genome shotgun (WGS) entry which is preliminary data.</text>
</comment>
<evidence type="ECO:0000256" key="4">
    <source>
        <dbReference type="ARBA" id="ARBA00023136"/>
    </source>
</evidence>
<feature type="domain" description="Major facilitator superfamily (MFS) profile" evidence="6">
    <location>
        <begin position="29"/>
        <end position="508"/>
    </location>
</feature>
<keyword evidence="2 5" id="KW-0812">Transmembrane</keyword>